<evidence type="ECO:0000256" key="2">
    <source>
        <dbReference type="ARBA" id="ARBA00022840"/>
    </source>
</evidence>
<evidence type="ECO:0000259" key="3">
    <source>
        <dbReference type="Pfam" id="PF02562"/>
    </source>
</evidence>
<dbReference type="InterPro" id="IPR027417">
    <property type="entry name" value="P-loop_NTPase"/>
</dbReference>
<dbReference type="EMBL" id="PP819608">
    <property type="protein sequence ID" value="XCD09608.1"/>
    <property type="molecule type" value="Genomic_DNA"/>
</dbReference>
<keyword evidence="2" id="KW-0067">ATP-binding</keyword>
<dbReference type="SUPFAM" id="SSF52540">
    <property type="entry name" value="P-loop containing nucleoside triphosphate hydrolases"/>
    <property type="match status" value="1"/>
</dbReference>
<evidence type="ECO:0000256" key="1">
    <source>
        <dbReference type="ARBA" id="ARBA00022741"/>
    </source>
</evidence>
<dbReference type="InterPro" id="IPR003714">
    <property type="entry name" value="PhoH"/>
</dbReference>
<dbReference type="Gene3D" id="3.40.50.300">
    <property type="entry name" value="P-loop containing nucleotide triphosphate hydrolases"/>
    <property type="match status" value="1"/>
</dbReference>
<organism evidence="4">
    <name type="scientific">Bacillus phage Adastra</name>
    <dbReference type="NCBI Taxonomy" id="3143958"/>
    <lineage>
        <taxon>Viruses</taxon>
        <taxon>Duplodnaviria</taxon>
        <taxon>Heunggongvirae</taxon>
        <taxon>Uroviricota</taxon>
        <taxon>Caudoviricetes</taxon>
        <taxon>Herelleviridae</taxon>
        <taxon>Spounavirinae</taxon>
        <taxon>Okubovirus</taxon>
    </lineage>
</organism>
<evidence type="ECO:0000313" key="4">
    <source>
        <dbReference type="EMBL" id="XCD09608.1"/>
    </source>
</evidence>
<dbReference type="PANTHER" id="PTHR30473:SF2">
    <property type="entry name" value="PIN DOMAIN-CONTAINING PROTEIN"/>
    <property type="match status" value="1"/>
</dbReference>
<sequence length="300" mass="33972">MSTLKHWEHTEYVSKENYQAFLDHNVPLTPSVSLPYNTAVYVEENSGGSKRLEGIYDPTIKGIRKLKSKKEPNRDLRLYQDAMMSDHVTVLAVNGLMGTGKTSTCIEYLIRQHLSGNISMDGLGSMSSHHKLLIAKPSVNADGEEYGFLPGDINEKIQPTLSNYVQYFERNHQCSFDELREAGVVEILPLGFIRGLDAQNMSIVVDECQNTKELVTVVTRKAKENSRIFLLGDTSPFQIDRQGNTPDDNGLTHIIDLLQGAPYFQYIEMTSIEHVVRSEEVKDIVRRLFKKHGSNPKEWI</sequence>
<name>A0AAU8BCB1_9CAUD</name>
<dbReference type="GO" id="GO:0005524">
    <property type="term" value="F:ATP binding"/>
    <property type="evidence" value="ECO:0007669"/>
    <property type="project" value="UniProtKB-KW"/>
</dbReference>
<protein>
    <submittedName>
        <fullName evidence="4">PhoH-like protein</fullName>
    </submittedName>
</protein>
<dbReference type="PANTHER" id="PTHR30473">
    <property type="entry name" value="PROTEIN PHOH"/>
    <property type="match status" value="1"/>
</dbReference>
<accession>A0AAU8BCB1</accession>
<reference evidence="4" key="1">
    <citation type="submission" date="2024-05" db="EMBL/GenBank/DDBJ databases">
        <authorList>
            <person name="Herbig A.F."/>
            <person name="Pendergrass E.L."/>
        </authorList>
    </citation>
    <scope>NUCLEOTIDE SEQUENCE</scope>
</reference>
<dbReference type="Pfam" id="PF02562">
    <property type="entry name" value="PhoH"/>
    <property type="match status" value="1"/>
</dbReference>
<gene>
    <name evidence="4" type="ORF">Adastra063</name>
</gene>
<proteinExistence type="predicted"/>
<dbReference type="InterPro" id="IPR051451">
    <property type="entry name" value="PhoH2-like"/>
</dbReference>
<feature type="domain" description="PhoH-like protein" evidence="3">
    <location>
        <begin position="79"/>
        <end position="286"/>
    </location>
</feature>
<keyword evidence="1" id="KW-0547">Nucleotide-binding</keyword>